<proteinExistence type="predicted"/>
<accession>A0A1I4G010</accession>
<sequence>MISVERAARRGPSGLASPPPDWLDDISLPIDEIEAGQVLHRIHRSSLAPIFFGPGRGVPPTSRFDSAGGRFGVLYAGLTLRGALAETLLRNPQRLMVSMADILERSASGLVSDRPLRVVRLHGPGLQTVGTDNTISTGPYEPCGLWSDALWSHRDQPDGLAYHSRHDSSEICVALFERAGIQFLPQETRCLSSMFDEVAAVLDSYGKSVSLPAN</sequence>
<dbReference type="EMBL" id="FOSL01000068">
    <property type="protein sequence ID" value="SFL23059.1"/>
    <property type="molecule type" value="Genomic_DNA"/>
</dbReference>
<evidence type="ECO:0000313" key="2">
    <source>
        <dbReference type="EMBL" id="SFL23059.1"/>
    </source>
</evidence>
<name>A0A1I4G010_9HYPH</name>
<dbReference type="AlphaFoldDB" id="A0A1I4G010"/>
<dbReference type="InterPro" id="IPR014914">
    <property type="entry name" value="RES_dom"/>
</dbReference>
<evidence type="ECO:0000313" key="3">
    <source>
        <dbReference type="Proteomes" id="UP000323300"/>
    </source>
</evidence>
<dbReference type="Proteomes" id="UP000323300">
    <property type="component" value="Unassembled WGS sequence"/>
</dbReference>
<organism evidence="2 3">
    <name type="scientific">Neomesorhizobium albiziae</name>
    <dbReference type="NCBI Taxonomy" id="335020"/>
    <lineage>
        <taxon>Bacteria</taxon>
        <taxon>Pseudomonadati</taxon>
        <taxon>Pseudomonadota</taxon>
        <taxon>Alphaproteobacteria</taxon>
        <taxon>Hyphomicrobiales</taxon>
        <taxon>Phyllobacteriaceae</taxon>
        <taxon>Neomesorhizobium</taxon>
    </lineage>
</organism>
<dbReference type="SMART" id="SM00953">
    <property type="entry name" value="RES"/>
    <property type="match status" value="1"/>
</dbReference>
<reference evidence="2 3" key="1">
    <citation type="submission" date="2016-10" db="EMBL/GenBank/DDBJ databases">
        <authorList>
            <person name="Varghese N."/>
            <person name="Submissions S."/>
        </authorList>
    </citation>
    <scope>NUCLEOTIDE SEQUENCE [LARGE SCALE GENOMIC DNA]</scope>
    <source>
        <strain evidence="2 3">DSM 21822</strain>
    </source>
</reference>
<feature type="domain" description="RES" evidence="1">
    <location>
        <begin position="54"/>
        <end position="187"/>
    </location>
</feature>
<dbReference type="Pfam" id="PF08808">
    <property type="entry name" value="RES"/>
    <property type="match status" value="1"/>
</dbReference>
<keyword evidence="3" id="KW-1185">Reference proteome</keyword>
<evidence type="ECO:0000259" key="1">
    <source>
        <dbReference type="SMART" id="SM00953"/>
    </source>
</evidence>
<protein>
    <submittedName>
        <fullName evidence="2">RES domain-containing protein</fullName>
    </submittedName>
</protein>
<gene>
    <name evidence="2" type="ORF">SAMN04488498_1687</name>
</gene>